<reference evidence="4" key="1">
    <citation type="journal article" date="2020" name="Fungal Divers.">
        <title>Resolving the Mortierellaceae phylogeny through synthesis of multi-gene phylogenetics and phylogenomics.</title>
        <authorList>
            <person name="Vandepol N."/>
            <person name="Liber J."/>
            <person name="Desiro A."/>
            <person name="Na H."/>
            <person name="Kennedy M."/>
            <person name="Barry K."/>
            <person name="Grigoriev I.V."/>
            <person name="Miller A.N."/>
            <person name="O'Donnell K."/>
            <person name="Stajich J.E."/>
            <person name="Bonito G."/>
        </authorList>
    </citation>
    <scope>NUCLEOTIDE SEQUENCE</scope>
    <source>
        <strain evidence="4">BC1065</strain>
    </source>
</reference>
<sequence length="99" mass="11542">MQRERQGETRTSRIRPLRKFKGHQNTSKNFVRSGFAHNSLIVGGSEDGQIYIWDQESGEIVQKLRGHEAMVYNAVWSPKQSMFVSSSDDRSVRTWYFKC</sequence>
<dbReference type="PANTHER" id="PTHR22838">
    <property type="entry name" value="WD REPEAT PROTEIN 26-RELATED"/>
    <property type="match status" value="1"/>
</dbReference>
<dbReference type="Pfam" id="PF00400">
    <property type="entry name" value="WD40"/>
    <property type="match status" value="2"/>
</dbReference>
<gene>
    <name evidence="4" type="ORF">DFQ27_005883</name>
</gene>
<dbReference type="EMBL" id="JAAAJB010000423">
    <property type="protein sequence ID" value="KAG0256158.1"/>
    <property type="molecule type" value="Genomic_DNA"/>
</dbReference>
<keyword evidence="5" id="KW-1185">Reference proteome</keyword>
<name>A0A9P6Q0S6_9FUNG</name>
<keyword evidence="1 3" id="KW-0853">WD repeat</keyword>
<evidence type="ECO:0000256" key="2">
    <source>
        <dbReference type="ARBA" id="ARBA00022737"/>
    </source>
</evidence>
<proteinExistence type="predicted"/>
<evidence type="ECO:0000313" key="5">
    <source>
        <dbReference type="Proteomes" id="UP000807716"/>
    </source>
</evidence>
<dbReference type="PROSITE" id="PS50294">
    <property type="entry name" value="WD_REPEATS_REGION"/>
    <property type="match status" value="1"/>
</dbReference>
<comment type="caution">
    <text evidence="4">The sequence shown here is derived from an EMBL/GenBank/DDBJ whole genome shotgun (WGS) entry which is preliminary data.</text>
</comment>
<dbReference type="InterPro" id="IPR036322">
    <property type="entry name" value="WD40_repeat_dom_sf"/>
</dbReference>
<evidence type="ECO:0000313" key="4">
    <source>
        <dbReference type="EMBL" id="KAG0256158.1"/>
    </source>
</evidence>
<protein>
    <submittedName>
        <fullName evidence="4">Uncharacterized protein</fullName>
    </submittedName>
</protein>
<dbReference type="PROSITE" id="PS50082">
    <property type="entry name" value="WD_REPEATS_2"/>
    <property type="match status" value="2"/>
</dbReference>
<dbReference type="AlphaFoldDB" id="A0A9P6Q0S6"/>
<dbReference type="SUPFAM" id="SSF50978">
    <property type="entry name" value="WD40 repeat-like"/>
    <property type="match status" value="1"/>
</dbReference>
<dbReference type="SMART" id="SM00320">
    <property type="entry name" value="WD40"/>
    <property type="match status" value="2"/>
</dbReference>
<dbReference type="Gene3D" id="2.130.10.10">
    <property type="entry name" value="YVTN repeat-like/Quinoprotein amine dehydrogenase"/>
    <property type="match status" value="1"/>
</dbReference>
<dbReference type="PANTHER" id="PTHR22838:SF0">
    <property type="entry name" value="WD REPEAT-CONTAINING PROTEIN 26"/>
    <property type="match status" value="1"/>
</dbReference>
<dbReference type="Proteomes" id="UP000807716">
    <property type="component" value="Unassembled WGS sequence"/>
</dbReference>
<dbReference type="InterPro" id="IPR051350">
    <property type="entry name" value="WD_repeat-ST_regulator"/>
</dbReference>
<accession>A0A9P6Q0S6</accession>
<keyword evidence="2" id="KW-0677">Repeat</keyword>
<dbReference type="InterPro" id="IPR001680">
    <property type="entry name" value="WD40_rpt"/>
</dbReference>
<feature type="repeat" description="WD" evidence="3">
    <location>
        <begin position="64"/>
        <end position="99"/>
    </location>
</feature>
<organism evidence="4 5">
    <name type="scientific">Actinomortierella ambigua</name>
    <dbReference type="NCBI Taxonomy" id="1343610"/>
    <lineage>
        <taxon>Eukaryota</taxon>
        <taxon>Fungi</taxon>
        <taxon>Fungi incertae sedis</taxon>
        <taxon>Mucoromycota</taxon>
        <taxon>Mortierellomycotina</taxon>
        <taxon>Mortierellomycetes</taxon>
        <taxon>Mortierellales</taxon>
        <taxon>Mortierellaceae</taxon>
        <taxon>Actinomortierella</taxon>
    </lineage>
</organism>
<evidence type="ECO:0000256" key="1">
    <source>
        <dbReference type="ARBA" id="ARBA00022574"/>
    </source>
</evidence>
<dbReference type="OrthoDB" id="2403247at2759"/>
<evidence type="ECO:0000256" key="3">
    <source>
        <dbReference type="PROSITE-ProRule" id="PRU00221"/>
    </source>
</evidence>
<feature type="repeat" description="WD" evidence="3">
    <location>
        <begin position="20"/>
        <end position="63"/>
    </location>
</feature>
<dbReference type="InterPro" id="IPR015943">
    <property type="entry name" value="WD40/YVTN_repeat-like_dom_sf"/>
</dbReference>